<dbReference type="PANTHER" id="PTHR43861">
    <property type="entry name" value="TRANS-ACONITATE 2-METHYLTRANSFERASE-RELATED"/>
    <property type="match status" value="1"/>
</dbReference>
<dbReference type="HOGENOM" id="CLU_058981_0_0_5"/>
<dbReference type="EnsemblBacteria" id="ABC23150">
    <property type="protein sequence ID" value="ABC23150"/>
    <property type="gene ID" value="Rru_A2350"/>
</dbReference>
<evidence type="ECO:0000313" key="3">
    <source>
        <dbReference type="Proteomes" id="UP000001929"/>
    </source>
</evidence>
<keyword evidence="2" id="KW-0489">Methyltransferase</keyword>
<proteinExistence type="predicted"/>
<organism evidence="2 3">
    <name type="scientific">Rhodospirillum rubrum (strain ATCC 11170 / ATH 1.1.1 / DSM 467 / LMG 4362 / NCIMB 8255 / S1)</name>
    <dbReference type="NCBI Taxonomy" id="269796"/>
    <lineage>
        <taxon>Bacteria</taxon>
        <taxon>Pseudomonadati</taxon>
        <taxon>Pseudomonadota</taxon>
        <taxon>Alphaproteobacteria</taxon>
        <taxon>Rhodospirillales</taxon>
        <taxon>Rhodospirillaceae</taxon>
        <taxon>Rhodospirillum</taxon>
    </lineage>
</organism>
<dbReference type="SUPFAM" id="SSF53335">
    <property type="entry name" value="S-adenosyl-L-methionine-dependent methyltransferases"/>
    <property type="match status" value="1"/>
</dbReference>
<keyword evidence="2" id="KW-0830">Ubiquinone</keyword>
<dbReference type="PANTHER" id="PTHR43861:SF1">
    <property type="entry name" value="TRANS-ACONITATE 2-METHYLTRANSFERASE"/>
    <property type="match status" value="1"/>
</dbReference>
<dbReference type="Gene3D" id="3.40.50.150">
    <property type="entry name" value="Vaccinia Virus protein VP39"/>
    <property type="match status" value="1"/>
</dbReference>
<sequence>MVGRDNVENTAMGEALSPSQISGRVDAVWGNPMAWEAAGWQWERLPAIRRMVNRHVTGDEAIDPLSWFFQRVAKDQTLPVRRALVLACGAGGLERQLISQGWVSEVVAVDLSPGALAAARDAARQAGISGIDYRQADMNALDVEGPFDLAVGSSALHHCENLEGIFAVVRRVLVPGGWFFLNDYIGPNRLQYDAAQVLEVNRLLQCLPDPLVMNAAGFSRRGFRPASLAEVIAFDPSEAPRSADILRVMGEALEVETVRPYGGNLLYLVLSNLAQNFDPAQSGDAAAPDYLRLLIEASDHWRATRHGQDHFAAAIARQPIS</sequence>
<reference evidence="2 3" key="1">
    <citation type="journal article" date="2011" name="Stand. Genomic Sci.">
        <title>Complete genome sequence of Rhodospirillum rubrum type strain (S1).</title>
        <authorList>
            <person name="Munk A.C."/>
            <person name="Copeland A."/>
            <person name="Lucas S."/>
            <person name="Lapidus A."/>
            <person name="Del Rio T.G."/>
            <person name="Barry K."/>
            <person name="Detter J.C."/>
            <person name="Hammon N."/>
            <person name="Israni S."/>
            <person name="Pitluck S."/>
            <person name="Brettin T."/>
            <person name="Bruce D."/>
            <person name="Han C."/>
            <person name="Tapia R."/>
            <person name="Gilna P."/>
            <person name="Schmutz J."/>
            <person name="Larimer F."/>
            <person name="Land M."/>
            <person name="Kyrpides N.C."/>
            <person name="Mavromatis K."/>
            <person name="Richardson P."/>
            <person name="Rohde M."/>
            <person name="Goker M."/>
            <person name="Klenk H.P."/>
            <person name="Zhang Y."/>
            <person name="Roberts G.P."/>
            <person name="Reslewic S."/>
            <person name="Schwartz D.C."/>
        </authorList>
    </citation>
    <scope>NUCLEOTIDE SEQUENCE [LARGE SCALE GENOMIC DNA]</scope>
    <source>
        <strain evidence="3">ATCC 11170 / ATH 1.1.1 / DSM 467 / LMG 4362 / NCIMB 8255 / S1</strain>
    </source>
</reference>
<evidence type="ECO:0000259" key="1">
    <source>
        <dbReference type="Pfam" id="PF08241"/>
    </source>
</evidence>
<dbReference type="InterPro" id="IPR029063">
    <property type="entry name" value="SAM-dependent_MTases_sf"/>
</dbReference>
<dbReference type="eggNOG" id="COG0500">
    <property type="taxonomic scope" value="Bacteria"/>
</dbReference>
<dbReference type="PATRIC" id="fig|269796.9.peg.2452"/>
<protein>
    <submittedName>
        <fullName evidence="2">Methylase involved in ubiquinone/menaquinone biosynthesis-like</fullName>
    </submittedName>
</protein>
<keyword evidence="3" id="KW-1185">Reference proteome</keyword>
<name>Q2RRU5_RHORT</name>
<dbReference type="Pfam" id="PF08241">
    <property type="entry name" value="Methyltransf_11"/>
    <property type="match status" value="1"/>
</dbReference>
<accession>Q2RRU5</accession>
<dbReference type="GO" id="GO:0008757">
    <property type="term" value="F:S-adenosylmethionine-dependent methyltransferase activity"/>
    <property type="evidence" value="ECO:0007669"/>
    <property type="project" value="InterPro"/>
</dbReference>
<keyword evidence="2" id="KW-0808">Transferase</keyword>
<dbReference type="InterPro" id="IPR013216">
    <property type="entry name" value="Methyltransf_11"/>
</dbReference>
<dbReference type="EMBL" id="CP000230">
    <property type="protein sequence ID" value="ABC23150.1"/>
    <property type="molecule type" value="Genomic_DNA"/>
</dbReference>
<dbReference type="RefSeq" id="WP_011390103.1">
    <property type="nucleotide sequence ID" value="NC_007643.1"/>
</dbReference>
<dbReference type="KEGG" id="rru:Rru_A2350"/>
<dbReference type="CDD" id="cd02440">
    <property type="entry name" value="AdoMet_MTases"/>
    <property type="match status" value="1"/>
</dbReference>
<evidence type="ECO:0000313" key="2">
    <source>
        <dbReference type="EMBL" id="ABC23150.1"/>
    </source>
</evidence>
<dbReference type="Proteomes" id="UP000001929">
    <property type="component" value="Chromosome"/>
</dbReference>
<feature type="domain" description="Methyltransferase type 11" evidence="1">
    <location>
        <begin position="86"/>
        <end position="181"/>
    </location>
</feature>
<gene>
    <name evidence="2" type="ordered locus">Rru_A2350</name>
</gene>
<dbReference type="STRING" id="269796.Rru_A2350"/>
<dbReference type="AlphaFoldDB" id="Q2RRU5"/>
<dbReference type="GO" id="GO:0032259">
    <property type="term" value="P:methylation"/>
    <property type="evidence" value="ECO:0007669"/>
    <property type="project" value="UniProtKB-KW"/>
</dbReference>